<dbReference type="SMART" id="SM00304">
    <property type="entry name" value="HAMP"/>
    <property type="match status" value="1"/>
</dbReference>
<dbReference type="InterPro" id="IPR050469">
    <property type="entry name" value="Diguanylate_Cyclase"/>
</dbReference>
<comment type="caution">
    <text evidence="5">The sequence shown here is derived from an EMBL/GenBank/DDBJ whole genome shotgun (WGS) entry which is preliminary data.</text>
</comment>
<proteinExistence type="predicted"/>
<sequence length="747" mass="80329">MRNIGIRQLALALTVMTVLPLMAVLGWSVMTTGRLDQQRVGEQFSVITHATAQELRQRIDAARQLIAAMAAGGVPGMNDPDCDARFAQLVRLRPIYNNMFVTDLSGRIICSARPVLAEDGRPASLGARPYFAAGMRATDPLVAGWLPGLANGRPILPVVMPVRDAQGRPVAMVGASIDLLAFVQGIRAELPADTGVTLWSPEGALVTHAGPLPPPDPKETAPHLQSQGLGAALAADAGSAIPILGLPAVQDLPERVMMLETVSFGEEALTIGISMDEARLFGPVRALMSSNFVLALWLAAGLVILSMAVMRMVLVRPLGRLSHYAKAMARGEAPRHIPDVSKVREISDLASTLDALFADLAERETQRNRAEEALQRALAGMERTVAARTAELADAHEAARLRARDLERGRNRERIAGRMTDLIQSCASVDEAMDVLARMMPSLSNGDRGRAFLHRPGQTALEPAALWGKPLLPGHSITEDDCWSLRLGHAHVSRAEGTMPVCRHLDGVPGRHLCVPLIAHGEILGMITLERDGVDDRTDWAEDEIAALDRVALSIANVKLRETLRGMTIRDPLTGLYNRRFADETLAREVAVARRDGRPLAAVMADIDHFKRFNDAHGHEAGDRVLRMTARVMADHFRRSDVVCRYGGEEFLILMPGATAADAAARADAFRRALAGTVEESGDAALGPVTISLGVAVFPDTVTDDGRLIAAADAALYAAKHAGRNRVMLDGQLAAESRPPTAELLMG</sequence>
<gene>
    <name evidence="5" type="ORF">AUP44_25790</name>
</gene>
<dbReference type="InterPro" id="IPR003660">
    <property type="entry name" value="HAMP_dom"/>
</dbReference>
<dbReference type="NCBIfam" id="TIGR00254">
    <property type="entry name" value="GGDEF"/>
    <property type="match status" value="1"/>
</dbReference>
<dbReference type="Pfam" id="PF00672">
    <property type="entry name" value="HAMP"/>
    <property type="match status" value="1"/>
</dbReference>
<evidence type="ECO:0000259" key="4">
    <source>
        <dbReference type="PROSITE" id="PS50887"/>
    </source>
</evidence>
<name>A0A162L9T7_9PROT</name>
<evidence type="ECO:0000313" key="6">
    <source>
        <dbReference type="Proteomes" id="UP000075787"/>
    </source>
</evidence>
<dbReference type="Gene3D" id="6.10.340.10">
    <property type="match status" value="1"/>
</dbReference>
<evidence type="ECO:0000256" key="2">
    <source>
        <dbReference type="SAM" id="Phobius"/>
    </source>
</evidence>
<organism evidence="5 6">
    <name type="scientific">Tistrella mobilis</name>
    <dbReference type="NCBI Taxonomy" id="171437"/>
    <lineage>
        <taxon>Bacteria</taxon>
        <taxon>Pseudomonadati</taxon>
        <taxon>Pseudomonadota</taxon>
        <taxon>Alphaproteobacteria</taxon>
        <taxon>Geminicoccales</taxon>
        <taxon>Geminicoccaceae</taxon>
        <taxon>Tistrella</taxon>
    </lineage>
</organism>
<dbReference type="Pfam" id="PF00990">
    <property type="entry name" value="GGDEF"/>
    <property type="match status" value="1"/>
</dbReference>
<evidence type="ECO:0000256" key="1">
    <source>
        <dbReference type="ARBA" id="ARBA00012528"/>
    </source>
</evidence>
<dbReference type="Proteomes" id="UP000075787">
    <property type="component" value="Unassembled WGS sequence"/>
</dbReference>
<dbReference type="InterPro" id="IPR029016">
    <property type="entry name" value="GAF-like_dom_sf"/>
</dbReference>
<dbReference type="GeneID" id="97242356"/>
<keyword evidence="2" id="KW-0812">Transmembrane</keyword>
<dbReference type="PANTHER" id="PTHR45138:SF24">
    <property type="entry name" value="DIGUANYLATE CYCLASE DGCC-RELATED"/>
    <property type="match status" value="1"/>
</dbReference>
<dbReference type="EC" id="2.7.7.65" evidence="1"/>
<keyword evidence="2" id="KW-1133">Transmembrane helix</keyword>
<dbReference type="CDD" id="cd01949">
    <property type="entry name" value="GGDEF"/>
    <property type="match status" value="1"/>
</dbReference>
<evidence type="ECO:0000313" key="5">
    <source>
        <dbReference type="EMBL" id="KYO54031.1"/>
    </source>
</evidence>
<dbReference type="GO" id="GO:0007165">
    <property type="term" value="P:signal transduction"/>
    <property type="evidence" value="ECO:0007669"/>
    <property type="project" value="InterPro"/>
</dbReference>
<dbReference type="GO" id="GO:0052621">
    <property type="term" value="F:diguanylate cyclase activity"/>
    <property type="evidence" value="ECO:0007669"/>
    <property type="project" value="UniProtKB-EC"/>
</dbReference>
<dbReference type="InterPro" id="IPR000160">
    <property type="entry name" value="GGDEF_dom"/>
</dbReference>
<keyword evidence="2" id="KW-0472">Membrane</keyword>
<feature type="domain" description="GGDEF" evidence="4">
    <location>
        <begin position="598"/>
        <end position="732"/>
    </location>
</feature>
<dbReference type="Gene3D" id="3.30.450.20">
    <property type="entry name" value="PAS domain"/>
    <property type="match status" value="1"/>
</dbReference>
<dbReference type="PROSITE" id="PS50885">
    <property type="entry name" value="HAMP"/>
    <property type="match status" value="1"/>
</dbReference>
<dbReference type="InterPro" id="IPR043128">
    <property type="entry name" value="Rev_trsase/Diguanyl_cyclase"/>
</dbReference>
<dbReference type="SUPFAM" id="SSF158472">
    <property type="entry name" value="HAMP domain-like"/>
    <property type="match status" value="1"/>
</dbReference>
<dbReference type="AlphaFoldDB" id="A0A162L9T7"/>
<dbReference type="SUPFAM" id="SSF55073">
    <property type="entry name" value="Nucleotide cyclase"/>
    <property type="match status" value="1"/>
</dbReference>
<feature type="transmembrane region" description="Helical" evidence="2">
    <location>
        <begin position="292"/>
        <end position="314"/>
    </location>
</feature>
<dbReference type="InterPro" id="IPR029787">
    <property type="entry name" value="Nucleotide_cyclase"/>
</dbReference>
<reference evidence="5 6" key="1">
    <citation type="submission" date="2015-12" db="EMBL/GenBank/DDBJ databases">
        <title>Genome sequence of Tistrella mobilis MCCC 1A02139.</title>
        <authorList>
            <person name="Lu L."/>
            <person name="Lai Q."/>
            <person name="Shao Z."/>
            <person name="Qian P."/>
        </authorList>
    </citation>
    <scope>NUCLEOTIDE SEQUENCE [LARGE SCALE GENOMIC DNA]</scope>
    <source>
        <strain evidence="5 6">MCCC 1A02139</strain>
    </source>
</reference>
<accession>A0A162L9T7</accession>
<dbReference type="SUPFAM" id="SSF55781">
    <property type="entry name" value="GAF domain-like"/>
    <property type="match status" value="1"/>
</dbReference>
<dbReference type="Gene3D" id="3.30.70.270">
    <property type="match status" value="1"/>
</dbReference>
<protein>
    <recommendedName>
        <fullName evidence="1">diguanylate cyclase</fullName>
        <ecNumber evidence="1">2.7.7.65</ecNumber>
    </recommendedName>
</protein>
<feature type="domain" description="HAMP" evidence="3">
    <location>
        <begin position="312"/>
        <end position="365"/>
    </location>
</feature>
<evidence type="ECO:0000259" key="3">
    <source>
        <dbReference type="PROSITE" id="PS50885"/>
    </source>
</evidence>
<dbReference type="CDD" id="cd12914">
    <property type="entry name" value="PDC1_DGC_like"/>
    <property type="match status" value="1"/>
</dbReference>
<dbReference type="EMBL" id="LPZR01000098">
    <property type="protein sequence ID" value="KYO54031.1"/>
    <property type="molecule type" value="Genomic_DNA"/>
</dbReference>
<dbReference type="GO" id="GO:0005886">
    <property type="term" value="C:plasma membrane"/>
    <property type="evidence" value="ECO:0007669"/>
    <property type="project" value="TreeGrafter"/>
</dbReference>
<dbReference type="OrthoDB" id="315417at2"/>
<dbReference type="PANTHER" id="PTHR45138">
    <property type="entry name" value="REGULATORY COMPONENTS OF SENSORY TRANSDUCTION SYSTEM"/>
    <property type="match status" value="1"/>
</dbReference>
<dbReference type="GO" id="GO:1902201">
    <property type="term" value="P:negative regulation of bacterial-type flagellum-dependent cell motility"/>
    <property type="evidence" value="ECO:0007669"/>
    <property type="project" value="TreeGrafter"/>
</dbReference>
<dbReference type="FunFam" id="3.30.70.270:FF:000001">
    <property type="entry name" value="Diguanylate cyclase domain protein"/>
    <property type="match status" value="1"/>
</dbReference>
<dbReference type="Gene3D" id="3.30.450.40">
    <property type="match status" value="1"/>
</dbReference>
<dbReference type="SMART" id="SM00267">
    <property type="entry name" value="GGDEF"/>
    <property type="match status" value="1"/>
</dbReference>
<dbReference type="PROSITE" id="PS50887">
    <property type="entry name" value="GGDEF"/>
    <property type="match status" value="1"/>
</dbReference>
<dbReference type="InterPro" id="IPR003018">
    <property type="entry name" value="GAF"/>
</dbReference>
<dbReference type="Pfam" id="PF01590">
    <property type="entry name" value="GAF"/>
    <property type="match status" value="1"/>
</dbReference>
<dbReference type="RefSeq" id="WP_062763300.1">
    <property type="nucleotide sequence ID" value="NZ_CP121045.1"/>
</dbReference>
<dbReference type="GO" id="GO:0043709">
    <property type="term" value="P:cell adhesion involved in single-species biofilm formation"/>
    <property type="evidence" value="ECO:0007669"/>
    <property type="project" value="TreeGrafter"/>
</dbReference>